<dbReference type="GO" id="GO:0005509">
    <property type="term" value="F:calcium ion binding"/>
    <property type="evidence" value="ECO:0007669"/>
    <property type="project" value="InterPro"/>
</dbReference>
<sequence length="129" mass="14346">MGSTAANSGPPISGLLRESLRVRFDVVGSVERLSDTVGPNITDQIVSTIFMVKELEVALEVDKDENGWISKEEVCRAIEAVMDEESVVGKEVRRNHLKLREVLGDGRLMDKYVDDFVDQLRTLVLPCEA</sequence>
<evidence type="ECO:0000313" key="2">
    <source>
        <dbReference type="EMBL" id="AND01132.1"/>
    </source>
</evidence>
<dbReference type="PROSITE" id="PS50222">
    <property type="entry name" value="EF_HAND_2"/>
    <property type="match status" value="1"/>
</dbReference>
<evidence type="ECO:0000259" key="1">
    <source>
        <dbReference type="PROSITE" id="PS50222"/>
    </source>
</evidence>
<dbReference type="SUPFAM" id="SSF53756">
    <property type="entry name" value="UDP-Glycosyltransferase/glycogen phosphorylase"/>
    <property type="match status" value="1"/>
</dbReference>
<protein>
    <submittedName>
        <fullName evidence="2">Putative UDP-glycosyltransferase 1</fullName>
    </submittedName>
</protein>
<dbReference type="PROSITE" id="PS00018">
    <property type="entry name" value="EF_HAND_1"/>
    <property type="match status" value="1"/>
</dbReference>
<proteinExistence type="predicted"/>
<dbReference type="InterPro" id="IPR018247">
    <property type="entry name" value="EF_Hand_1_Ca_BS"/>
</dbReference>
<dbReference type="AlphaFoldDB" id="A0A172MLF4"/>
<accession>A0A172MLF4</accession>
<keyword evidence="2" id="KW-0808">Transferase</keyword>
<reference evidence="2" key="1">
    <citation type="journal article" date="2016" name="Funct. Integr. Genomics">
        <title>Structural organization of fatty acid desaturase loci in linseed lines with contrasting linolenic acid contents.</title>
        <authorList>
            <person name="Thambugala D."/>
            <person name="Ragupathy R."/>
            <person name="Cloutier S."/>
        </authorList>
    </citation>
    <scope>NUCLEOTIDE SEQUENCE</scope>
</reference>
<name>A0A172MLF4_LINUS</name>
<feature type="domain" description="EF-hand" evidence="1">
    <location>
        <begin position="60"/>
        <end position="84"/>
    </location>
</feature>
<dbReference type="InterPro" id="IPR002048">
    <property type="entry name" value="EF_hand_dom"/>
</dbReference>
<dbReference type="GO" id="GO:0016740">
    <property type="term" value="F:transferase activity"/>
    <property type="evidence" value="ECO:0007669"/>
    <property type="project" value="UniProtKB-KW"/>
</dbReference>
<dbReference type="Gene3D" id="3.40.50.2000">
    <property type="entry name" value="Glycogen Phosphorylase B"/>
    <property type="match status" value="1"/>
</dbReference>
<dbReference type="EMBL" id="KU950439">
    <property type="protein sequence ID" value="AND01132.1"/>
    <property type="molecule type" value="Genomic_DNA"/>
</dbReference>
<organism evidence="2">
    <name type="scientific">Linum usitatissimum</name>
    <name type="common">Flax</name>
    <name type="synonym">Linum humile</name>
    <dbReference type="NCBI Taxonomy" id="4006"/>
    <lineage>
        <taxon>Eukaryota</taxon>
        <taxon>Viridiplantae</taxon>
        <taxon>Streptophyta</taxon>
        <taxon>Embryophyta</taxon>
        <taxon>Tracheophyta</taxon>
        <taxon>Spermatophyta</taxon>
        <taxon>Magnoliopsida</taxon>
        <taxon>eudicotyledons</taxon>
        <taxon>Gunneridae</taxon>
        <taxon>Pentapetalae</taxon>
        <taxon>rosids</taxon>
        <taxon>fabids</taxon>
        <taxon>Malpighiales</taxon>
        <taxon>Linaceae</taxon>
        <taxon>Linum</taxon>
    </lineage>
</organism>